<dbReference type="SMART" id="SM00355">
    <property type="entry name" value="ZnF_C2H2"/>
    <property type="match status" value="2"/>
</dbReference>
<keyword evidence="1" id="KW-0479">Metal-binding</keyword>
<keyword evidence="1" id="KW-0862">Zinc</keyword>
<proteinExistence type="predicted"/>
<feature type="compositionally biased region" description="Polar residues" evidence="2">
    <location>
        <begin position="460"/>
        <end position="469"/>
    </location>
</feature>
<dbReference type="InterPro" id="IPR036236">
    <property type="entry name" value="Znf_C2H2_sf"/>
</dbReference>
<feature type="compositionally biased region" description="Low complexity" evidence="2">
    <location>
        <begin position="232"/>
        <end position="250"/>
    </location>
</feature>
<feature type="compositionally biased region" description="Acidic residues" evidence="2">
    <location>
        <begin position="406"/>
        <end position="418"/>
    </location>
</feature>
<feature type="region of interest" description="Disordered" evidence="2">
    <location>
        <begin position="453"/>
        <end position="574"/>
    </location>
</feature>
<evidence type="ECO:0000259" key="3">
    <source>
        <dbReference type="PROSITE" id="PS50157"/>
    </source>
</evidence>
<comment type="caution">
    <text evidence="4">The sequence shown here is derived from an EMBL/GenBank/DDBJ whole genome shotgun (WGS) entry which is preliminary data.</text>
</comment>
<dbReference type="EMBL" id="JAPUFD010000014">
    <property type="protein sequence ID" value="MDI1491406.1"/>
    <property type="molecule type" value="Genomic_DNA"/>
</dbReference>
<keyword evidence="1" id="KW-0863">Zinc-finger</keyword>
<evidence type="ECO:0000256" key="1">
    <source>
        <dbReference type="PROSITE-ProRule" id="PRU00042"/>
    </source>
</evidence>
<organism evidence="4 5">
    <name type="scientific">Ramalina farinacea</name>
    <dbReference type="NCBI Taxonomy" id="258253"/>
    <lineage>
        <taxon>Eukaryota</taxon>
        <taxon>Fungi</taxon>
        <taxon>Dikarya</taxon>
        <taxon>Ascomycota</taxon>
        <taxon>Pezizomycotina</taxon>
        <taxon>Lecanoromycetes</taxon>
        <taxon>OSLEUM clade</taxon>
        <taxon>Lecanoromycetidae</taxon>
        <taxon>Lecanorales</taxon>
        <taxon>Lecanorineae</taxon>
        <taxon>Ramalinaceae</taxon>
        <taxon>Ramalina</taxon>
    </lineage>
</organism>
<dbReference type="AlphaFoldDB" id="A0AA43QRP6"/>
<evidence type="ECO:0000256" key="2">
    <source>
        <dbReference type="SAM" id="MobiDB-lite"/>
    </source>
</evidence>
<protein>
    <recommendedName>
        <fullName evidence="3">C2H2-type domain-containing protein</fullName>
    </recommendedName>
</protein>
<dbReference type="GO" id="GO:0008270">
    <property type="term" value="F:zinc ion binding"/>
    <property type="evidence" value="ECO:0007669"/>
    <property type="project" value="UniProtKB-KW"/>
</dbReference>
<feature type="compositionally biased region" description="Low complexity" evidence="2">
    <location>
        <begin position="545"/>
        <end position="557"/>
    </location>
</feature>
<dbReference type="PROSITE" id="PS00028">
    <property type="entry name" value="ZINC_FINGER_C2H2_1"/>
    <property type="match status" value="1"/>
</dbReference>
<dbReference type="PROSITE" id="PS50157">
    <property type="entry name" value="ZINC_FINGER_C2H2_2"/>
    <property type="match status" value="1"/>
</dbReference>
<name>A0AA43QRP6_9LECA</name>
<feature type="region of interest" description="Disordered" evidence="2">
    <location>
        <begin position="385"/>
        <end position="418"/>
    </location>
</feature>
<dbReference type="InterPro" id="IPR013087">
    <property type="entry name" value="Znf_C2H2_type"/>
</dbReference>
<dbReference type="Proteomes" id="UP001161017">
    <property type="component" value="Unassembled WGS sequence"/>
</dbReference>
<feature type="region of interest" description="Disordered" evidence="2">
    <location>
        <begin position="232"/>
        <end position="261"/>
    </location>
</feature>
<accession>A0AA43QRP6</accession>
<dbReference type="SUPFAM" id="SSF57667">
    <property type="entry name" value="beta-beta-alpha zinc fingers"/>
    <property type="match status" value="1"/>
</dbReference>
<feature type="region of interest" description="Disordered" evidence="2">
    <location>
        <begin position="339"/>
        <end position="366"/>
    </location>
</feature>
<gene>
    <name evidence="4" type="ORF">OHK93_002615</name>
</gene>
<evidence type="ECO:0000313" key="4">
    <source>
        <dbReference type="EMBL" id="MDI1491406.1"/>
    </source>
</evidence>
<keyword evidence="5" id="KW-1185">Reference proteome</keyword>
<feature type="compositionally biased region" description="Basic and acidic residues" evidence="2">
    <location>
        <begin position="387"/>
        <end position="399"/>
    </location>
</feature>
<feature type="domain" description="C2H2-type" evidence="3">
    <location>
        <begin position="114"/>
        <end position="144"/>
    </location>
</feature>
<feature type="compositionally biased region" description="Pro residues" evidence="2">
    <location>
        <begin position="475"/>
        <end position="492"/>
    </location>
</feature>
<dbReference type="Gene3D" id="3.30.160.60">
    <property type="entry name" value="Classic Zinc Finger"/>
    <property type="match status" value="1"/>
</dbReference>
<evidence type="ECO:0000313" key="5">
    <source>
        <dbReference type="Proteomes" id="UP001161017"/>
    </source>
</evidence>
<reference evidence="4" key="1">
    <citation type="journal article" date="2023" name="Genome Biol. Evol.">
        <title>First Whole Genome Sequence and Flow Cytometry Genome Size Data for the Lichen-Forming Fungus Ramalina farinacea (Ascomycota).</title>
        <authorList>
            <person name="Llewellyn T."/>
            <person name="Mian S."/>
            <person name="Hill R."/>
            <person name="Leitch I.J."/>
            <person name="Gaya E."/>
        </authorList>
    </citation>
    <scope>NUCLEOTIDE SEQUENCE</scope>
    <source>
        <strain evidence="4">LIQ254RAFAR</strain>
    </source>
</reference>
<sequence length="580" mass="65954">MDLSRTASEEAQKIVHEVSTSELLNPHVSRDLQLKLQDSLRRSLESLAGRYQDNLQRALASLNFQNKDGDVRGRESEDGKVAIDEERHKCLDCNKVKKTHSDLKKHVLRHSRPYTCTDENCQLSFGSKNDWKRHERTIHDDPSLKQAFWCALRFDSIQDMFNQDKVMTSLDFEVRIDRSFDGVPKDPMIWEDDRCLELDVPNTELCQFVAWKKEDFYEHLYTKHGVIKPVLSSTQPPSSSSLPHSSQPIPVSDPPKPSSEVPSHYIAAKKARKDIKMQCHVGRNGTNGFWCGFCNKVITIDRTLRGAPAWDARYKHIDEYHFREAAVKYFEEATRAVGVEGGNEQRSARGLSQSNKGKQAEEQQPWLPRRKGELWVVLSKGRTKGRLRYEEEKRERDKLVNGSNSDESEEEEGEEDDDDIDLHEIASHSGNSETAAHHGGDHEAAATHTTTMLGQDHHPSNITHPSTTRRAPLSPLSPHPDPPPPPGQPTSPLPISSNYHHYNEIDRYGTIPLPTPRAPSQQQQQQQAPLNESILDEDVMANLGTTNPPIQQTQTQPHQRHRHTRSAASAAAKLRWWRCE</sequence>